<evidence type="ECO:0000256" key="1">
    <source>
        <dbReference type="SAM" id="Phobius"/>
    </source>
</evidence>
<comment type="caution">
    <text evidence="2">The sequence shown here is derived from an EMBL/GenBank/DDBJ whole genome shotgun (WGS) entry which is preliminary data.</text>
</comment>
<feature type="transmembrane region" description="Helical" evidence="1">
    <location>
        <begin position="6"/>
        <end position="22"/>
    </location>
</feature>
<dbReference type="AlphaFoldDB" id="A0AAX1RT29"/>
<name>A0AAX1RT29_9STAP</name>
<gene>
    <name evidence="2" type="ORF">DOS76_11300</name>
</gene>
<dbReference type="Proteomes" id="UP000256337">
    <property type="component" value="Unassembled WGS sequence"/>
</dbReference>
<protein>
    <submittedName>
        <fullName evidence="2">Uncharacterized protein</fullName>
    </submittedName>
</protein>
<feature type="transmembrane region" description="Helical" evidence="1">
    <location>
        <begin position="34"/>
        <end position="55"/>
    </location>
</feature>
<keyword evidence="1" id="KW-1133">Transmembrane helix</keyword>
<evidence type="ECO:0000313" key="2">
    <source>
        <dbReference type="EMBL" id="REI19317.1"/>
    </source>
</evidence>
<accession>A0AAX1RT29</accession>
<keyword evidence="1" id="KW-0472">Membrane</keyword>
<evidence type="ECO:0000313" key="3">
    <source>
        <dbReference type="Proteomes" id="UP000256337"/>
    </source>
</evidence>
<feature type="transmembrane region" description="Helical" evidence="1">
    <location>
        <begin position="61"/>
        <end position="83"/>
    </location>
</feature>
<keyword evidence="1" id="KW-0812">Transmembrane</keyword>
<proteinExistence type="predicted"/>
<sequence length="84" mass="9691">MKLLIYGLNILNYIVLLLLIILNSHNLQQIGLNICGYFLLSSIGILIISLVIYFFKKKEIFLVSVFINFFNIAIIFPILLVLLF</sequence>
<dbReference type="EMBL" id="QKYD01000163">
    <property type="protein sequence ID" value="REI19317.1"/>
    <property type="molecule type" value="Genomic_DNA"/>
</dbReference>
<organism evidence="2 3">
    <name type="scientific">Staphylococcus felis</name>
    <dbReference type="NCBI Taxonomy" id="46127"/>
    <lineage>
        <taxon>Bacteria</taxon>
        <taxon>Bacillati</taxon>
        <taxon>Bacillota</taxon>
        <taxon>Bacilli</taxon>
        <taxon>Bacillales</taxon>
        <taxon>Staphylococcaceae</taxon>
        <taxon>Staphylococcus</taxon>
    </lineage>
</organism>
<reference evidence="2 3" key="1">
    <citation type="journal article" date="2018" name="Vet. Microbiol.">
        <title>Characterisation of Staphylococcus felis isolated from cats using whole genome sequencing.</title>
        <authorList>
            <person name="Worthing K."/>
            <person name="Pang S."/>
            <person name="Trott D.J."/>
            <person name="Abraham S."/>
            <person name="Coombs G.W."/>
            <person name="Jordan D."/>
            <person name="McIntyre L."/>
            <person name="Davies M.R."/>
            <person name="Norris J."/>
        </authorList>
    </citation>
    <scope>NUCLEOTIDE SEQUENCE [LARGE SCALE GENOMIC DNA]</scope>
    <source>
        <strain evidence="2 3">F25</strain>
    </source>
</reference>